<sequence>MKILVNGLLQYDSGKTTFSLHLLRELKNLGYNFRPLKPIAGHNVWFSFSTLLRSKELGILAGNDALKYYDDTGLRIEEINPFALLIAPPDLEKLRMDVRLYNELVNLGLPIMVRYFDGSKVYHFYSSSYLSIIPDSIKTYLKDFINEVNAINLQPEKLKELVDSSPHIADYVVSLLSNSNLIIESYNDALAPTILSTHVDLVFAVSPGKVFLLEDFKKVLQLFSSPPWNIKVSTFIKYSKVTSWKIYPSVNVIDKSLIDFISNKIEEEEKYKS</sequence>
<name>A0AAT9GNQ5_9CREN</name>
<dbReference type="KEGG" id="sjv:SJAV_04420"/>
<gene>
    <name evidence="1" type="ORF">SJAV_04420</name>
</gene>
<dbReference type="AlphaFoldDB" id="A0AAT9GNQ5"/>
<dbReference type="RefSeq" id="WP_369610716.1">
    <property type="nucleotide sequence ID" value="NZ_AP031322.1"/>
</dbReference>
<organism evidence="1">
    <name type="scientific">Sulfurisphaera javensis</name>
    <dbReference type="NCBI Taxonomy" id="2049879"/>
    <lineage>
        <taxon>Archaea</taxon>
        <taxon>Thermoproteota</taxon>
        <taxon>Thermoprotei</taxon>
        <taxon>Sulfolobales</taxon>
        <taxon>Sulfolobaceae</taxon>
        <taxon>Sulfurisphaera</taxon>
    </lineage>
</organism>
<accession>A0AAT9GNQ5</accession>
<reference evidence="1" key="1">
    <citation type="submission" date="2024-03" db="EMBL/GenBank/DDBJ databases">
        <title>Complete genome sequence of Sulfurisphaera javensis strain KD-1.</title>
        <authorList>
            <person name="Sakai H."/>
            <person name="Nur N."/>
            <person name="Suwanto A."/>
            <person name="Kurosawa N."/>
        </authorList>
    </citation>
    <scope>NUCLEOTIDE SEQUENCE</scope>
    <source>
        <strain evidence="1">KD-1</strain>
    </source>
</reference>
<evidence type="ECO:0000313" key="1">
    <source>
        <dbReference type="EMBL" id="BFH72498.1"/>
    </source>
</evidence>
<protein>
    <recommendedName>
        <fullName evidence="2">ATPase</fullName>
    </recommendedName>
</protein>
<proteinExistence type="predicted"/>
<dbReference type="EMBL" id="AP031322">
    <property type="protein sequence ID" value="BFH72498.1"/>
    <property type="molecule type" value="Genomic_DNA"/>
</dbReference>
<dbReference type="GeneID" id="92353374"/>
<evidence type="ECO:0008006" key="2">
    <source>
        <dbReference type="Google" id="ProtNLM"/>
    </source>
</evidence>